<gene>
    <name evidence="1" type="ORF">SAMN05421837_112281</name>
</gene>
<evidence type="ECO:0008006" key="3">
    <source>
        <dbReference type="Google" id="ProtNLM"/>
    </source>
</evidence>
<reference evidence="2" key="1">
    <citation type="submission" date="2016-10" db="EMBL/GenBank/DDBJ databases">
        <authorList>
            <person name="Varghese N."/>
            <person name="Submissions S."/>
        </authorList>
    </citation>
    <scope>NUCLEOTIDE SEQUENCE [LARGE SCALE GENOMIC DNA]</scope>
    <source>
        <strain evidence="2">DSM 44654</strain>
    </source>
</reference>
<keyword evidence="2" id="KW-1185">Reference proteome</keyword>
<proteinExistence type="predicted"/>
<evidence type="ECO:0000313" key="2">
    <source>
        <dbReference type="Proteomes" id="UP000198878"/>
    </source>
</evidence>
<accession>A0A1H5RHI7</accession>
<dbReference type="EMBL" id="FNUJ01000012">
    <property type="protein sequence ID" value="SEF37168.1"/>
    <property type="molecule type" value="Genomic_DNA"/>
</dbReference>
<protein>
    <recommendedName>
        <fullName evidence="3">DUF5667 domain-containing protein</fullName>
    </recommendedName>
</protein>
<sequence>MIGRGAKITLWCGAALVVLAGIAIPVILPTSDSGYTDTALSAADEALAQVRTTQFMVDADIDGKMLSPYRAAVVWQARDSLATAQSDFTGEEIPDAAAETVHNELAPLLADAGGEIAAVGAAVDAGRSVETGLSERMRHTGDLLAEFLERHR</sequence>
<organism evidence="1 2">
    <name type="scientific">Amycolatopsis pretoriensis</name>
    <dbReference type="NCBI Taxonomy" id="218821"/>
    <lineage>
        <taxon>Bacteria</taxon>
        <taxon>Bacillati</taxon>
        <taxon>Actinomycetota</taxon>
        <taxon>Actinomycetes</taxon>
        <taxon>Pseudonocardiales</taxon>
        <taxon>Pseudonocardiaceae</taxon>
        <taxon>Amycolatopsis</taxon>
    </lineage>
</organism>
<dbReference type="Proteomes" id="UP000198878">
    <property type="component" value="Unassembled WGS sequence"/>
</dbReference>
<dbReference type="OrthoDB" id="3631625at2"/>
<name>A0A1H5RHI7_9PSEU</name>
<evidence type="ECO:0000313" key="1">
    <source>
        <dbReference type="EMBL" id="SEF37168.1"/>
    </source>
</evidence>
<dbReference type="AlphaFoldDB" id="A0A1H5RHI7"/>
<dbReference type="RefSeq" id="WP_143051108.1">
    <property type="nucleotide sequence ID" value="NZ_FNUJ01000012.1"/>
</dbReference>
<dbReference type="STRING" id="218821.SAMN05421837_112281"/>